<evidence type="ECO:0000313" key="1">
    <source>
        <dbReference type="EMBL" id="CAG8790715.1"/>
    </source>
</evidence>
<sequence length="331" mass="38275">NWSIQKKTKKRSSSMNIKNFNIKQIKQFAENNTIQIIGSDNITSKKDNQTTPLKQNRIDDYYLLHSDNDIFKNNEDELQTLVEEEEEEISPLNNVVKYILAMAKRWNSICAYIKLAKFMAIFKDGTDLLDCGKESYTEVDIITKATSYIQTDKLMNYIRGESFCPLTRSENFEKGPKCDIRFLSSSSVDLGEWEFAVRANATKAIGDRCRSARVNQSILNGMLKLNLTDDQAKMAKVPFLQVTDTYGQMLLEDCTNGFYLVFPEQETYEETSNMLEELDHGYNKLECIFKKADYDKQSHYKSNFISEPWWTPKKNITSQLSTAIKDMDVKN</sequence>
<comment type="caution">
    <text evidence="1">The sequence shown here is derived from an EMBL/GenBank/DDBJ whole genome shotgun (WGS) entry which is preliminary data.</text>
</comment>
<dbReference type="AlphaFoldDB" id="A0A9N9JNY7"/>
<dbReference type="EMBL" id="CAJVPY010027117">
    <property type="protein sequence ID" value="CAG8790715.1"/>
    <property type="molecule type" value="Genomic_DNA"/>
</dbReference>
<reference evidence="1" key="1">
    <citation type="submission" date="2021-06" db="EMBL/GenBank/DDBJ databases">
        <authorList>
            <person name="Kallberg Y."/>
            <person name="Tangrot J."/>
            <person name="Rosling A."/>
        </authorList>
    </citation>
    <scope>NUCLEOTIDE SEQUENCE</scope>
    <source>
        <strain evidence="1">MA453B</strain>
    </source>
</reference>
<dbReference type="Proteomes" id="UP000789405">
    <property type="component" value="Unassembled WGS sequence"/>
</dbReference>
<evidence type="ECO:0000313" key="2">
    <source>
        <dbReference type="Proteomes" id="UP000789405"/>
    </source>
</evidence>
<organism evidence="1 2">
    <name type="scientific">Dentiscutata erythropus</name>
    <dbReference type="NCBI Taxonomy" id="1348616"/>
    <lineage>
        <taxon>Eukaryota</taxon>
        <taxon>Fungi</taxon>
        <taxon>Fungi incertae sedis</taxon>
        <taxon>Mucoromycota</taxon>
        <taxon>Glomeromycotina</taxon>
        <taxon>Glomeromycetes</taxon>
        <taxon>Diversisporales</taxon>
        <taxon>Gigasporaceae</taxon>
        <taxon>Dentiscutata</taxon>
    </lineage>
</organism>
<gene>
    <name evidence="1" type="ORF">DERYTH_LOCUS21368</name>
</gene>
<protein>
    <submittedName>
        <fullName evidence="1">14747_t:CDS:1</fullName>
    </submittedName>
</protein>
<accession>A0A9N9JNY7</accession>
<name>A0A9N9JNY7_9GLOM</name>
<dbReference type="OrthoDB" id="2439721at2759"/>
<feature type="non-terminal residue" evidence="1">
    <location>
        <position position="331"/>
    </location>
</feature>
<keyword evidence="2" id="KW-1185">Reference proteome</keyword>
<proteinExistence type="predicted"/>